<evidence type="ECO:0000259" key="1">
    <source>
        <dbReference type="Pfam" id="PF01636"/>
    </source>
</evidence>
<dbReference type="RefSeq" id="WP_301239554.1">
    <property type="nucleotide sequence ID" value="NZ_JANRHH010000045.1"/>
</dbReference>
<sequence length="261" mass="30135">MINRERLGQGYTADIYPWEENRIIKLFHMGISVSSINREFSVSRVVEKLRLNVPKVFERRQYRGREGIIYERIDGPTLTQAISQEPENTKKFSHNLAALHDAIHRKNGLGLPAQKDILSRRVHHTDLLSANTKKFILRHLELLPEGSQVCHGDFHTYNIIISSQGTAIIDWMDGTCGHPLADVARTVLIYRFASISDRVVESLRDRIIQEYLNAYIRLSNCSLQQINTWELPVDAARLTESVPTEEKKRLLFRIEQLISHQ</sequence>
<dbReference type="InterPro" id="IPR002575">
    <property type="entry name" value="Aminoglycoside_PTrfase"/>
</dbReference>
<dbReference type="EMBL" id="JANRHH010000045">
    <property type="protein sequence ID" value="MDN4594736.1"/>
    <property type="molecule type" value="Genomic_DNA"/>
</dbReference>
<keyword evidence="3" id="KW-1185">Reference proteome</keyword>
<evidence type="ECO:0000313" key="3">
    <source>
        <dbReference type="Proteomes" id="UP001174196"/>
    </source>
</evidence>
<proteinExistence type="predicted"/>
<protein>
    <submittedName>
        <fullName evidence="2">Phosphotransferase</fullName>
    </submittedName>
</protein>
<dbReference type="SUPFAM" id="SSF56112">
    <property type="entry name" value="Protein kinase-like (PK-like)"/>
    <property type="match status" value="1"/>
</dbReference>
<evidence type="ECO:0000313" key="2">
    <source>
        <dbReference type="EMBL" id="MDN4594736.1"/>
    </source>
</evidence>
<dbReference type="Gene3D" id="3.90.1200.10">
    <property type="match status" value="1"/>
</dbReference>
<organism evidence="2 3">
    <name type="scientific">Polycladomyces subterraneus</name>
    <dbReference type="NCBI Taxonomy" id="1016997"/>
    <lineage>
        <taxon>Bacteria</taxon>
        <taxon>Bacillati</taxon>
        <taxon>Bacillota</taxon>
        <taxon>Bacilli</taxon>
        <taxon>Bacillales</taxon>
        <taxon>Thermoactinomycetaceae</taxon>
        <taxon>Polycladomyces</taxon>
    </lineage>
</organism>
<feature type="domain" description="Aminoglycoside phosphotransferase" evidence="1">
    <location>
        <begin position="21"/>
        <end position="215"/>
    </location>
</feature>
<name>A0ABT8IQE0_9BACL</name>
<reference evidence="2" key="1">
    <citation type="submission" date="2022-08" db="EMBL/GenBank/DDBJ databases">
        <title>Polycladomyces zharkentsis sp. nov., a novel thermophilic CMC and starch-degrading bacterium isolated from a geothermal spring in Kazakhstan.</title>
        <authorList>
            <person name="Mashzhan A."/>
            <person name="Kistaubaeva A."/>
            <person name="Javier-Lopez R."/>
            <person name="Birkeland N.-K."/>
        </authorList>
    </citation>
    <scope>NUCLEOTIDE SEQUENCE</scope>
    <source>
        <strain evidence="2">KSR 13</strain>
    </source>
</reference>
<dbReference type="InterPro" id="IPR011009">
    <property type="entry name" value="Kinase-like_dom_sf"/>
</dbReference>
<dbReference type="PANTHER" id="PTHR21310">
    <property type="entry name" value="AMINOGLYCOSIDE PHOSPHOTRANSFERASE-RELATED-RELATED"/>
    <property type="match status" value="1"/>
</dbReference>
<dbReference type="Proteomes" id="UP001174196">
    <property type="component" value="Unassembled WGS sequence"/>
</dbReference>
<gene>
    <name evidence="2" type="ORF">NWF35_12740</name>
</gene>
<accession>A0ABT8IQE0</accession>
<dbReference type="InterPro" id="IPR051678">
    <property type="entry name" value="AGP_Transferase"/>
</dbReference>
<comment type="caution">
    <text evidence="2">The sequence shown here is derived from an EMBL/GenBank/DDBJ whole genome shotgun (WGS) entry which is preliminary data.</text>
</comment>
<dbReference type="Pfam" id="PF01636">
    <property type="entry name" value="APH"/>
    <property type="match status" value="1"/>
</dbReference>